<evidence type="ECO:0000256" key="5">
    <source>
        <dbReference type="SAM" id="MobiDB-lite"/>
    </source>
</evidence>
<comment type="subcellular location">
    <subcellularLocation>
        <location evidence="1">Membrane</location>
    </subcellularLocation>
</comment>
<keyword evidence="2 6" id="KW-0812">Transmembrane</keyword>
<keyword evidence="3 6" id="KW-1133">Transmembrane helix</keyword>
<dbReference type="PIRSF" id="PIRSF031802">
    <property type="entry name" value="UCP031802"/>
    <property type="match status" value="1"/>
</dbReference>
<dbReference type="InterPro" id="IPR016982">
    <property type="entry name" value="Mms48"/>
</dbReference>
<evidence type="ECO:0000259" key="7">
    <source>
        <dbReference type="Pfam" id="PF07219"/>
    </source>
</evidence>
<dbReference type="InterPro" id="IPR010817">
    <property type="entry name" value="HemY_N"/>
</dbReference>
<evidence type="ECO:0000256" key="2">
    <source>
        <dbReference type="ARBA" id="ARBA00022692"/>
    </source>
</evidence>
<keyword evidence="4 6" id="KW-0472">Membrane</keyword>
<gene>
    <name evidence="8" type="ORF">LCGC14_0241900</name>
</gene>
<reference evidence="8" key="1">
    <citation type="journal article" date="2015" name="Nature">
        <title>Complex archaea that bridge the gap between prokaryotes and eukaryotes.</title>
        <authorList>
            <person name="Spang A."/>
            <person name="Saw J.H."/>
            <person name="Jorgensen S.L."/>
            <person name="Zaremba-Niedzwiedzka K."/>
            <person name="Martijn J."/>
            <person name="Lind A.E."/>
            <person name="van Eijk R."/>
            <person name="Schleper C."/>
            <person name="Guy L."/>
            <person name="Ettema T.J."/>
        </authorList>
    </citation>
    <scope>NUCLEOTIDE SEQUENCE</scope>
</reference>
<name>A0A0F9XBE2_9ZZZZ</name>
<dbReference type="AlphaFoldDB" id="A0A0F9XBE2"/>
<feature type="region of interest" description="Disordered" evidence="5">
    <location>
        <begin position="473"/>
        <end position="553"/>
    </location>
</feature>
<proteinExistence type="predicted"/>
<comment type="caution">
    <text evidence="8">The sequence shown here is derived from an EMBL/GenBank/DDBJ whole genome shotgun (WGS) entry which is preliminary data.</text>
</comment>
<dbReference type="EMBL" id="LAZR01000123">
    <property type="protein sequence ID" value="KKN88998.1"/>
    <property type="molecule type" value="Genomic_DNA"/>
</dbReference>
<evidence type="ECO:0000256" key="6">
    <source>
        <dbReference type="SAM" id="Phobius"/>
    </source>
</evidence>
<evidence type="ECO:0000256" key="4">
    <source>
        <dbReference type="ARBA" id="ARBA00023136"/>
    </source>
</evidence>
<accession>A0A0F9XBE2</accession>
<dbReference type="SUPFAM" id="SSF48452">
    <property type="entry name" value="TPR-like"/>
    <property type="match status" value="1"/>
</dbReference>
<evidence type="ECO:0000313" key="8">
    <source>
        <dbReference type="EMBL" id="KKN88998.1"/>
    </source>
</evidence>
<dbReference type="Gene3D" id="1.25.40.10">
    <property type="entry name" value="Tetratricopeptide repeat domain"/>
    <property type="match status" value="1"/>
</dbReference>
<evidence type="ECO:0000256" key="1">
    <source>
        <dbReference type="ARBA" id="ARBA00004370"/>
    </source>
</evidence>
<dbReference type="InterPro" id="IPR011990">
    <property type="entry name" value="TPR-like_helical_dom_sf"/>
</dbReference>
<organism evidence="8">
    <name type="scientific">marine sediment metagenome</name>
    <dbReference type="NCBI Taxonomy" id="412755"/>
    <lineage>
        <taxon>unclassified sequences</taxon>
        <taxon>metagenomes</taxon>
        <taxon>ecological metagenomes</taxon>
    </lineage>
</organism>
<feature type="domain" description="HemY N-terminal" evidence="7">
    <location>
        <begin position="26"/>
        <end position="134"/>
    </location>
</feature>
<dbReference type="GO" id="GO:0016020">
    <property type="term" value="C:membrane"/>
    <property type="evidence" value="ECO:0007669"/>
    <property type="project" value="UniProtKB-SubCell"/>
</dbReference>
<dbReference type="Pfam" id="PF07219">
    <property type="entry name" value="HemY_N"/>
    <property type="match status" value="1"/>
</dbReference>
<evidence type="ECO:0000256" key="3">
    <source>
        <dbReference type="ARBA" id="ARBA00022989"/>
    </source>
</evidence>
<feature type="transmembrane region" description="Helical" evidence="6">
    <location>
        <begin position="43"/>
        <end position="66"/>
    </location>
</feature>
<feature type="compositionally biased region" description="Basic and acidic residues" evidence="5">
    <location>
        <begin position="544"/>
        <end position="553"/>
    </location>
</feature>
<protein>
    <recommendedName>
        <fullName evidence="7">HemY N-terminal domain-containing protein</fullName>
    </recommendedName>
</protein>
<sequence length="553" mass="59231">MLRILAFFLIVLAAGIGFSWLADNPGQVTFVWQGQNVETSLMMFLIALGALIAAILLVVWLVGAFFKTPGAIGSWWSTRKRDRGYHALSAGILAAGAGDAIEARRMTKRSEKLLDTRKEPLIRFLDAQTAMIEGDHARARGAFEQMERDPETRLLALRGLFLEAERVGDEGAARHYAERAVRIAPHVPWAGGAVLEAKSLAGEWDGALDILEAQKNTRLIDRDESKRLRAVLLTAKAMTVAESDPSAAKAAGIEAQKLAPELTPAALVAAEALFRLGDLRRGAKILESSWTHAPHPDIAEAYVRARPGDSAEDRLKRARKLHGLRPGNFEAEMCLARAALDAGDFALARKSALAAVEAEPRESGYLLLADIEEEDTGEVGRVREWLAKAIRAERDPAWTADGYVSNVWAPTSPVTGRLDAFRWKVPVEHMGGEGRLIEADAGRDAQTIEVTEIPAAEPKRTDKAVDALATSIEAGKGGDGSASAPKQPSAAATDSGPQKTEKPSANGMLAQSKPEPAKAGDASAGGKNKSDGDKPAESNAAPTSEDRKEARFA</sequence>
<feature type="compositionally biased region" description="Low complexity" evidence="5">
    <location>
        <begin position="481"/>
        <end position="492"/>
    </location>
</feature>